<proteinExistence type="predicted"/>
<organism evidence="2">
    <name type="scientific">Myoviridae sp. ct4uh47</name>
    <dbReference type="NCBI Taxonomy" id="2825032"/>
    <lineage>
        <taxon>Viruses</taxon>
        <taxon>Duplodnaviria</taxon>
        <taxon>Heunggongvirae</taxon>
        <taxon>Uroviricota</taxon>
        <taxon>Caudoviricetes</taxon>
    </lineage>
</organism>
<evidence type="ECO:0000313" key="2">
    <source>
        <dbReference type="EMBL" id="DAG02071.1"/>
    </source>
</evidence>
<sequence length="493" mass="55406">MPRIVRYRQNAMLFDGDHFADPVFRTHDSHGCERGVGVYLKCAERISRVIGNFDDVISFPVLLNYQRLMSLKMADLVCGEHPTISGASAEENATIKDLRDSSDFDAKLYSTVIDISRYGDAIWRIYKDWDDQYNFTCWDPTQWYPVVRQDGTNSIEAHCLCWRENKSKDIANPDWYLHVQIHRTASEQTGYYEERTYKMASNGQTILDQISSARVRTGLDRCAVMHIRAFATTNSVYGYDDYMPLDSLLAEIMTRVSQISGILDKHADPNITGPASMLSINPSTGEYFLKTGKFFAVSQGEEQPKYMTWDGQLSSAFSQLEFLVNQLYILSEMGAALLGGGGDNGQAISGTAMRFKMVNPLAKARRIANSLTRPVRQLLVSLSLNSVEYKNVSVFWSDGLPDDPRENVEICKLATGATQMMPLEKAIMEYFSRSNDEAKQWIQQIREEIAASQPQEDPNHPGPQDGTGVNPSEKGSTTGLKNFKSSTNMEDGK</sequence>
<feature type="region of interest" description="Disordered" evidence="1">
    <location>
        <begin position="447"/>
        <end position="493"/>
    </location>
</feature>
<evidence type="ECO:0000256" key="1">
    <source>
        <dbReference type="SAM" id="MobiDB-lite"/>
    </source>
</evidence>
<dbReference type="InterPro" id="IPR021145">
    <property type="entry name" value="Portal_protein_SPP1_Gp6-like"/>
</dbReference>
<reference evidence="2" key="1">
    <citation type="journal article" date="2021" name="Proc. Natl. Acad. Sci. U.S.A.">
        <title>A Catalog of Tens of Thousands of Viruses from Human Metagenomes Reveals Hidden Associations with Chronic Diseases.</title>
        <authorList>
            <person name="Tisza M.J."/>
            <person name="Buck C.B."/>
        </authorList>
    </citation>
    <scope>NUCLEOTIDE SEQUENCE</scope>
    <source>
        <strain evidence="2">Ct4uh47</strain>
    </source>
</reference>
<dbReference type="EMBL" id="BK016203">
    <property type="protein sequence ID" value="DAG02071.1"/>
    <property type="molecule type" value="Genomic_DNA"/>
</dbReference>
<feature type="compositionally biased region" description="Polar residues" evidence="1">
    <location>
        <begin position="467"/>
        <end position="493"/>
    </location>
</feature>
<dbReference type="Pfam" id="PF05133">
    <property type="entry name" value="SPP1_portal"/>
    <property type="match status" value="1"/>
</dbReference>
<name>A0A8S5V631_9CAUD</name>
<accession>A0A8S5V631</accession>
<protein>
    <submittedName>
        <fullName evidence="2">Portal protein</fullName>
    </submittedName>
</protein>